<dbReference type="PANTHER" id="PTHR34997">
    <property type="entry name" value="AM15"/>
    <property type="match status" value="1"/>
</dbReference>
<dbReference type="Gene3D" id="3.10.350.10">
    <property type="entry name" value="LysM domain"/>
    <property type="match status" value="10"/>
</dbReference>
<evidence type="ECO:0000256" key="8">
    <source>
        <dbReference type="ARBA" id="ARBA00023326"/>
    </source>
</evidence>
<dbReference type="GO" id="GO:0008061">
    <property type="term" value="F:chitin binding"/>
    <property type="evidence" value="ECO:0007669"/>
    <property type="project" value="UniProtKB-KW"/>
</dbReference>
<keyword evidence="11" id="KW-0732">Signal</keyword>
<dbReference type="PROSITE" id="PS01095">
    <property type="entry name" value="GH18_1"/>
    <property type="match status" value="1"/>
</dbReference>
<reference evidence="14 15" key="1">
    <citation type="submission" date="2009-11" db="EMBL/GenBank/DDBJ databases">
        <title>Annotation of Allomyces macrogynus ATCC 38327.</title>
        <authorList>
            <consortium name="The Broad Institute Genome Sequencing Platform"/>
            <person name="Russ C."/>
            <person name="Cuomo C."/>
            <person name="Burger G."/>
            <person name="Gray M.W."/>
            <person name="Holland P.W.H."/>
            <person name="King N."/>
            <person name="Lang F.B.F."/>
            <person name="Roger A.J."/>
            <person name="Ruiz-Trillo I."/>
            <person name="Young S.K."/>
            <person name="Zeng Q."/>
            <person name="Gargeya S."/>
            <person name="Fitzgerald M."/>
            <person name="Haas B."/>
            <person name="Abouelleil A."/>
            <person name="Alvarado L."/>
            <person name="Arachchi H.M."/>
            <person name="Berlin A."/>
            <person name="Chapman S.B."/>
            <person name="Gearin G."/>
            <person name="Goldberg J."/>
            <person name="Griggs A."/>
            <person name="Gujja S."/>
            <person name="Hansen M."/>
            <person name="Heiman D."/>
            <person name="Howarth C."/>
            <person name="Larimer J."/>
            <person name="Lui A."/>
            <person name="MacDonald P.J.P."/>
            <person name="McCowen C."/>
            <person name="Montmayeur A."/>
            <person name="Murphy C."/>
            <person name="Neiman D."/>
            <person name="Pearson M."/>
            <person name="Priest M."/>
            <person name="Roberts A."/>
            <person name="Saif S."/>
            <person name="Shea T."/>
            <person name="Sisk P."/>
            <person name="Stolte C."/>
            <person name="Sykes S."/>
            <person name="Wortman J."/>
            <person name="Nusbaum C."/>
            <person name="Birren B."/>
        </authorList>
    </citation>
    <scope>NUCLEOTIDE SEQUENCE [LARGE SCALE GENOMIC DNA]</scope>
    <source>
        <strain evidence="14 15">ATCC 38327</strain>
    </source>
</reference>
<keyword evidence="4" id="KW-0146">Chitin degradation</keyword>
<evidence type="ECO:0000313" key="14">
    <source>
        <dbReference type="EMBL" id="KNE68436.1"/>
    </source>
</evidence>
<dbReference type="InterPro" id="IPR036779">
    <property type="entry name" value="LysM_dom_sf"/>
</dbReference>
<evidence type="ECO:0000259" key="13">
    <source>
        <dbReference type="PROSITE" id="PS51910"/>
    </source>
</evidence>
<keyword evidence="6" id="KW-0119">Carbohydrate metabolism</keyword>
<dbReference type="InterPro" id="IPR029070">
    <property type="entry name" value="Chitinase_insertion_sf"/>
</dbReference>
<dbReference type="Proteomes" id="UP000054350">
    <property type="component" value="Unassembled WGS sequence"/>
</dbReference>
<feature type="domain" description="LysM" evidence="12">
    <location>
        <begin position="453"/>
        <end position="497"/>
    </location>
</feature>
<dbReference type="GO" id="GO:0008843">
    <property type="term" value="F:endochitinase activity"/>
    <property type="evidence" value="ECO:0007669"/>
    <property type="project" value="UniProtKB-EC"/>
</dbReference>
<dbReference type="PANTHER" id="PTHR34997:SF1">
    <property type="entry name" value="PEPTIDOGLYCAN-BINDING LYSIN DOMAIN"/>
    <property type="match status" value="1"/>
</dbReference>
<feature type="domain" description="LysM" evidence="12">
    <location>
        <begin position="263"/>
        <end position="307"/>
    </location>
</feature>
<dbReference type="OMA" id="DTCFKIW"/>
<reference evidence="15" key="2">
    <citation type="submission" date="2009-11" db="EMBL/GenBank/DDBJ databases">
        <title>The Genome Sequence of Allomyces macrogynus strain ATCC 38327.</title>
        <authorList>
            <consortium name="The Broad Institute Genome Sequencing Platform"/>
            <person name="Russ C."/>
            <person name="Cuomo C."/>
            <person name="Shea T."/>
            <person name="Young S.K."/>
            <person name="Zeng Q."/>
            <person name="Koehrsen M."/>
            <person name="Haas B."/>
            <person name="Borodovsky M."/>
            <person name="Guigo R."/>
            <person name="Alvarado L."/>
            <person name="Berlin A."/>
            <person name="Borenstein D."/>
            <person name="Chen Z."/>
            <person name="Engels R."/>
            <person name="Freedman E."/>
            <person name="Gellesch M."/>
            <person name="Goldberg J."/>
            <person name="Griggs A."/>
            <person name="Gujja S."/>
            <person name="Heiman D."/>
            <person name="Hepburn T."/>
            <person name="Howarth C."/>
            <person name="Jen D."/>
            <person name="Larson L."/>
            <person name="Lewis B."/>
            <person name="Mehta T."/>
            <person name="Park D."/>
            <person name="Pearson M."/>
            <person name="Roberts A."/>
            <person name="Saif S."/>
            <person name="Shenoy N."/>
            <person name="Sisk P."/>
            <person name="Stolte C."/>
            <person name="Sykes S."/>
            <person name="Walk T."/>
            <person name="White J."/>
            <person name="Yandava C."/>
            <person name="Burger G."/>
            <person name="Gray M.W."/>
            <person name="Holland P.W.H."/>
            <person name="King N."/>
            <person name="Lang F.B.F."/>
            <person name="Roger A.J."/>
            <person name="Ruiz-Trillo I."/>
            <person name="Lander E."/>
            <person name="Nusbaum C."/>
        </authorList>
    </citation>
    <scope>NUCLEOTIDE SEQUENCE [LARGE SCALE GENOMIC DNA]</scope>
    <source>
        <strain evidence="15">ATCC 38327</strain>
    </source>
</reference>
<feature type="domain" description="LysM" evidence="12">
    <location>
        <begin position="562"/>
        <end position="606"/>
    </location>
</feature>
<name>A0A0L0T0Z5_ALLM3</name>
<dbReference type="InterPro" id="IPR017853">
    <property type="entry name" value="GH"/>
</dbReference>
<dbReference type="eggNOG" id="KOG2806">
    <property type="taxonomic scope" value="Eukaryota"/>
</dbReference>
<dbReference type="PROSITE" id="PS51782">
    <property type="entry name" value="LYSM"/>
    <property type="match status" value="9"/>
</dbReference>
<feature type="domain" description="GH18" evidence="13">
    <location>
        <begin position="1076"/>
        <end position="1557"/>
    </location>
</feature>
<dbReference type="CDD" id="cd00118">
    <property type="entry name" value="LysM"/>
    <property type="match status" value="8"/>
</dbReference>
<feature type="domain" description="LysM" evidence="12">
    <location>
        <begin position="214"/>
        <end position="258"/>
    </location>
</feature>
<feature type="domain" description="LysM" evidence="12">
    <location>
        <begin position="24"/>
        <end position="68"/>
    </location>
</feature>
<dbReference type="InterPro" id="IPR011583">
    <property type="entry name" value="Chitinase_II/V-like_cat"/>
</dbReference>
<dbReference type="Gene3D" id="3.20.20.80">
    <property type="entry name" value="Glycosidases"/>
    <property type="match status" value="2"/>
</dbReference>
<dbReference type="SMART" id="SM00636">
    <property type="entry name" value="Glyco_18"/>
    <property type="match status" value="1"/>
</dbReference>
<dbReference type="SUPFAM" id="SSF51445">
    <property type="entry name" value="(Trans)glycosidases"/>
    <property type="match status" value="1"/>
</dbReference>
<feature type="domain" description="LysM" evidence="12">
    <location>
        <begin position="147"/>
        <end position="191"/>
    </location>
</feature>
<feature type="region of interest" description="Disordered" evidence="10">
    <location>
        <begin position="681"/>
        <end position="701"/>
    </location>
</feature>
<feature type="compositionally biased region" description="Low complexity" evidence="10">
    <location>
        <begin position="1624"/>
        <end position="1637"/>
    </location>
</feature>
<evidence type="ECO:0000256" key="6">
    <source>
        <dbReference type="ARBA" id="ARBA00023277"/>
    </source>
</evidence>
<dbReference type="SMART" id="SM00257">
    <property type="entry name" value="LysM"/>
    <property type="match status" value="9"/>
</dbReference>
<keyword evidence="7 9" id="KW-0326">Glycosidase</keyword>
<dbReference type="STRING" id="578462.A0A0L0T0Z5"/>
<feature type="domain" description="LysM" evidence="12">
    <location>
        <begin position="396"/>
        <end position="441"/>
    </location>
</feature>
<evidence type="ECO:0000313" key="15">
    <source>
        <dbReference type="Proteomes" id="UP000054350"/>
    </source>
</evidence>
<keyword evidence="3 9" id="KW-0378">Hydrolase</keyword>
<dbReference type="GO" id="GO:0006032">
    <property type="term" value="P:chitin catabolic process"/>
    <property type="evidence" value="ECO:0007669"/>
    <property type="project" value="UniProtKB-KW"/>
</dbReference>
<dbReference type="InterPro" id="IPR001223">
    <property type="entry name" value="Glyco_hydro18_cat"/>
</dbReference>
<keyword evidence="15" id="KW-1185">Reference proteome</keyword>
<feature type="region of interest" description="Disordered" evidence="10">
    <location>
        <begin position="1624"/>
        <end position="1649"/>
    </location>
</feature>
<feature type="domain" description="LysM" evidence="12">
    <location>
        <begin position="79"/>
        <end position="123"/>
    </location>
</feature>
<evidence type="ECO:0000256" key="7">
    <source>
        <dbReference type="ARBA" id="ARBA00023295"/>
    </source>
</evidence>
<dbReference type="Pfam" id="PF00704">
    <property type="entry name" value="Glyco_hydro_18"/>
    <property type="match status" value="1"/>
</dbReference>
<organism evidence="14 15">
    <name type="scientific">Allomyces macrogynus (strain ATCC 38327)</name>
    <name type="common">Allomyces javanicus var. macrogynus</name>
    <dbReference type="NCBI Taxonomy" id="578462"/>
    <lineage>
        <taxon>Eukaryota</taxon>
        <taxon>Fungi</taxon>
        <taxon>Fungi incertae sedis</taxon>
        <taxon>Blastocladiomycota</taxon>
        <taxon>Blastocladiomycetes</taxon>
        <taxon>Blastocladiales</taxon>
        <taxon>Blastocladiaceae</taxon>
        <taxon>Allomyces</taxon>
    </lineage>
</organism>
<feature type="signal peptide" evidence="11">
    <location>
        <begin position="1"/>
        <end position="18"/>
    </location>
</feature>
<dbReference type="InterPro" id="IPR052210">
    <property type="entry name" value="LysM1-like"/>
</dbReference>
<dbReference type="PROSITE" id="PS51910">
    <property type="entry name" value="GH18_2"/>
    <property type="match status" value="1"/>
</dbReference>
<feature type="chain" id="PRO_5005548069" evidence="11">
    <location>
        <begin position="19"/>
        <end position="1649"/>
    </location>
</feature>
<dbReference type="Gene3D" id="3.10.50.10">
    <property type="match status" value="1"/>
</dbReference>
<dbReference type="EMBL" id="GG745356">
    <property type="protein sequence ID" value="KNE68436.1"/>
    <property type="molecule type" value="Genomic_DNA"/>
</dbReference>
<evidence type="ECO:0000256" key="2">
    <source>
        <dbReference type="ARBA" id="ARBA00022669"/>
    </source>
</evidence>
<dbReference type="Pfam" id="PF01476">
    <property type="entry name" value="LysM"/>
    <property type="match status" value="9"/>
</dbReference>
<evidence type="ECO:0000256" key="3">
    <source>
        <dbReference type="ARBA" id="ARBA00022801"/>
    </source>
</evidence>
<evidence type="ECO:0000259" key="12">
    <source>
        <dbReference type="PROSITE" id="PS51782"/>
    </source>
</evidence>
<dbReference type="SUPFAM" id="SSF54556">
    <property type="entry name" value="Chitinase insertion domain"/>
    <property type="match status" value="1"/>
</dbReference>
<evidence type="ECO:0000256" key="5">
    <source>
        <dbReference type="ARBA" id="ARBA00023026"/>
    </source>
</evidence>
<comment type="catalytic activity">
    <reaction evidence="1">
        <text>Random endo-hydrolysis of N-acetyl-beta-D-glucosaminide (1-&gt;4)-beta-linkages in chitin and chitodextrins.</text>
        <dbReference type="EC" id="3.2.1.14"/>
    </reaction>
</comment>
<feature type="domain" description="LysM" evidence="12">
    <location>
        <begin position="343"/>
        <end position="387"/>
    </location>
</feature>
<protein>
    <submittedName>
        <fullName evidence="14">Uncharacterized protein</fullName>
    </submittedName>
</protein>
<evidence type="ECO:0000256" key="11">
    <source>
        <dbReference type="SAM" id="SignalP"/>
    </source>
</evidence>
<dbReference type="OrthoDB" id="76388at2759"/>
<dbReference type="InterPro" id="IPR018392">
    <property type="entry name" value="LysM"/>
</dbReference>
<dbReference type="InterPro" id="IPR001579">
    <property type="entry name" value="Glyco_hydro_18_chit_AS"/>
</dbReference>
<keyword evidence="8" id="KW-0624">Polysaccharide degradation</keyword>
<evidence type="ECO:0000256" key="9">
    <source>
        <dbReference type="RuleBase" id="RU000489"/>
    </source>
</evidence>
<dbReference type="VEuPathDB" id="FungiDB:AMAG_13090"/>
<dbReference type="GO" id="GO:0000272">
    <property type="term" value="P:polysaccharide catabolic process"/>
    <property type="evidence" value="ECO:0007669"/>
    <property type="project" value="UniProtKB-KW"/>
</dbReference>
<evidence type="ECO:0000256" key="10">
    <source>
        <dbReference type="SAM" id="MobiDB-lite"/>
    </source>
</evidence>
<sequence>MATVFFLLSAMHIGTALAAGSCAKSYTVVAGDGCWAIANSNGIDVATLQSLNPGMDCAKIQVGQQLCVKGGGSGVDCAATYAVKSGDSCWSIANSNGIDTAALSALNPTMDCNKLQIGQQLCVRGKTAPTTTTPTPTTAPPAGNCAKEYTVVAGDYCWAIANSNGIDVATLQSLNPGLNCDALQLGQVLCVSKSVVTPAPTPTPTTPPAVPCSKKYTVVSGDYCWAIANSNGLDVAALQWLNPGLNCDALQLGQVLCVAGCTAKYTVVAGDSCWSIADLYGIDTAALAMLNPGLACDKLQIGQVVCVSVKPGGTTTRARTTATSTTTTAPTSTTRPQVPACSKTVAVAAGGSCYDIWTKVGITESELLALNPGLNCKALQVGQSVCVASSVGTCLSWYTSKAGDTCDSIADAKVIPRADFQTKNPHLVCSAPLPAGSVACVDNLATPSDGCYQRYVIKAGDLCYQIQALNQLTDSDFAALNPTVNCTQLQPGQRVCLRNKDTGCSRWVLSKDADTCLRIAVDQGLELDDLVYINPHLDCRSKLPVGSQVCVMSRYSSATCRSLYAVAADDTCATVAAKNGISTDTLAIYNPGLMCSVLSAGQQLCVKTKPPVCQQWTLVNTTNLGCTDFIARHNVSSVAHLEYYNQPLLDCRKYPKASSAKVAAVRRSFAARQAAVPRVAGDDGGVRGGAQGGPNSTIPDPSAGLGLPYGTLLCTSIVAADKGANHQLLSASASTFAQLSSDIQALFVEYRAHPTDENLSRLASEIMRVLGKQSSRALLLDLEQHDPFFKALVKDQVPKRAKFCELSQTLVEDMAASAACMCGTTEPYLYCVAIFAQQFSDSARANLDTDDFKQELVNGLRQQHPSLFAGQDRSTSASQSPLMASEEPKYMCDWSGVLKALGIHDRWESEFEKLSQCYSFGCCTDAKLAEDTYVEIGYELCFASTNKWLAKFFGKPENMRCLMGVRLRLYFFRGVVSFELDISLFTSTVKATLSFALKTWEPIAAVCNVDFCDKWYCSAPLGSADIGVSLVIDLIFWEWKPVDFHSTPQPECDRSKLPAAPPAISGDDLTQRMGGKILGGYYPNWSYYHNGLMGIGQMGPHVTHIMYGFSTISYSPELDVWYLDSADLWADMGDCVGVDKLMCQTKDKVEGCMPFGKELECEPGKISLVPTLGAGAGTGKCPTSTCYNAGGVPNPPRTIPCNTIFDERMGLRTKGGAPQMCGQFNWILNGLPIVSPDTRVVLSIGGWYDSSYWSQATSPKYIDKLVESIGSWLDAIPFDGVDIDWEFPGFEHGGEPLPSAPKVGDPEVTTDCSKGTCQYGDRRDDGARYISLITKLRKRLDRSGLRGDGRSRHGSPLEISIAAPAGFDKLEKLQLKALCDNLDRFHLMTYDFHGAWDGITNHQAHFYDKTPGATGPQYEITSALQRVLDAGCAPSKIIMGVPFYGRVETGVSPGPDANKPGLYQPHTGASGKEGVMPYRQIVTDDSFKSFWDNDAKASFAYSASKKLFASYDTTQAVNLKIDYINQKQLGGGMFWLMGQDDVNNTLLNTLSVGLRKGQKANLLPSSFLPATILSSKNVTVSSVTATQRANTTVISSASTTSAAARNVTMGAATKMPASTTLLAPATTSAASTSTRRTPGLTIARPAASV</sequence>
<keyword evidence="2" id="KW-0147">Chitin-binding</keyword>
<accession>A0A0L0T0Z5</accession>
<evidence type="ECO:0000256" key="1">
    <source>
        <dbReference type="ARBA" id="ARBA00000822"/>
    </source>
</evidence>
<evidence type="ECO:0000256" key="4">
    <source>
        <dbReference type="ARBA" id="ARBA00023024"/>
    </source>
</evidence>
<dbReference type="SUPFAM" id="SSF54106">
    <property type="entry name" value="LysM domain"/>
    <property type="match status" value="8"/>
</dbReference>
<keyword evidence="5" id="KW-0843">Virulence</keyword>
<proteinExistence type="predicted"/>
<gene>
    <name evidence="14" type="ORF">AMAG_13090</name>
</gene>